<dbReference type="CDD" id="cd13585">
    <property type="entry name" value="PBP2_TMBP_like"/>
    <property type="match status" value="1"/>
</dbReference>
<keyword evidence="3" id="KW-0472">Membrane</keyword>
<keyword evidence="6" id="KW-0762">Sugar transport</keyword>
<dbReference type="InterPro" id="IPR050490">
    <property type="entry name" value="Bact_solute-bd_prot1"/>
</dbReference>
<dbReference type="SUPFAM" id="SSF53850">
    <property type="entry name" value="Periplasmic binding protein-like II"/>
    <property type="match status" value="1"/>
</dbReference>
<dbReference type="EMBL" id="JAUSZI010000002">
    <property type="protein sequence ID" value="MDQ1030189.1"/>
    <property type="molecule type" value="Genomic_DNA"/>
</dbReference>
<evidence type="ECO:0000256" key="2">
    <source>
        <dbReference type="ARBA" id="ARBA00022729"/>
    </source>
</evidence>
<dbReference type="Proteomes" id="UP001230328">
    <property type="component" value="Unassembled WGS sequence"/>
</dbReference>
<dbReference type="PANTHER" id="PTHR43649:SF33">
    <property type="entry name" value="POLYGALACTURONAN_RHAMNOGALACTURONAN-BINDING PROTEIN YTCQ"/>
    <property type="match status" value="1"/>
</dbReference>
<comment type="caution">
    <text evidence="6">The sequence shown here is derived from an EMBL/GenBank/DDBJ whole genome shotgun (WGS) entry which is preliminary data.</text>
</comment>
<proteinExistence type="predicted"/>
<gene>
    <name evidence="6" type="ORF">QF035_007771</name>
</gene>
<evidence type="ECO:0000313" key="7">
    <source>
        <dbReference type="Proteomes" id="UP001230328"/>
    </source>
</evidence>
<keyword evidence="6" id="KW-0813">Transport</keyword>
<dbReference type="Gene3D" id="3.40.190.10">
    <property type="entry name" value="Periplasmic binding protein-like II"/>
    <property type="match status" value="1"/>
</dbReference>
<evidence type="ECO:0000313" key="6">
    <source>
        <dbReference type="EMBL" id="MDQ1030189.1"/>
    </source>
</evidence>
<keyword evidence="1" id="KW-1003">Cell membrane</keyword>
<sequence>MPDNFVRAYGAQCRVTRGSMSLPWGDRVLSVWWGCAMRKLNRKAGTHRTRRVVLAGVLSGALVVVGCDGGGDGSERSAKRGDTTCDGRLEGTTDITVWFHAGPSGELDTLRGQVKDFNAGQKDVRVELITLPEARPYDELVVSAAASGELPDLLDFDGPNLYNYAWSGKLKPIDSCVPEAVKADLLPSIRKQGTYEGRLWGVGTFDSGLGLYVRPSVLKQAGIRVPSGPDDAWTATELTGILRKLRKEGYERPLDLRLNYALSGQEWNTYGFAPAVWSAGGDLIDPRDLRTAEGFLNGPGAVGAMTTLQNWVKEGLVDPNKDDKAFTSGRSPVSWVGHWTYPEFSKAFPDDVKIVPLPDFGKGTVTGMGSWQWGVTAAAVDGDAVWRFLAHLLKPREVLRMSRANGAIPATDSAIELSPRFAEGGAERLFIEQLKSGVARPRSQTPAYPAVSGAFSRAFAEIMLDRAPVKAALDKAVRRIDKDLADHQGYPSAGP</sequence>
<evidence type="ECO:0000256" key="5">
    <source>
        <dbReference type="ARBA" id="ARBA00023288"/>
    </source>
</evidence>
<evidence type="ECO:0000256" key="1">
    <source>
        <dbReference type="ARBA" id="ARBA00022475"/>
    </source>
</evidence>
<evidence type="ECO:0000256" key="4">
    <source>
        <dbReference type="ARBA" id="ARBA00023139"/>
    </source>
</evidence>
<keyword evidence="2" id="KW-0732">Signal</keyword>
<keyword evidence="7" id="KW-1185">Reference proteome</keyword>
<organism evidence="6 7">
    <name type="scientific">Streptomyces umbrinus</name>
    <dbReference type="NCBI Taxonomy" id="67370"/>
    <lineage>
        <taxon>Bacteria</taxon>
        <taxon>Bacillati</taxon>
        <taxon>Actinomycetota</taxon>
        <taxon>Actinomycetes</taxon>
        <taxon>Kitasatosporales</taxon>
        <taxon>Streptomycetaceae</taxon>
        <taxon>Streptomyces</taxon>
        <taxon>Streptomyces phaeochromogenes group</taxon>
    </lineage>
</organism>
<dbReference type="Pfam" id="PF13416">
    <property type="entry name" value="SBP_bac_8"/>
    <property type="match status" value="1"/>
</dbReference>
<accession>A0ABU0T5T9</accession>
<keyword evidence="5" id="KW-0449">Lipoprotein</keyword>
<protein>
    <submittedName>
        <fullName evidence="6">Multiple sugar transport system substrate-binding protein</fullName>
    </submittedName>
</protein>
<dbReference type="InterPro" id="IPR006059">
    <property type="entry name" value="SBP"/>
</dbReference>
<dbReference type="PANTHER" id="PTHR43649">
    <property type="entry name" value="ARABINOSE-BINDING PROTEIN-RELATED"/>
    <property type="match status" value="1"/>
</dbReference>
<name>A0ABU0T5T9_9ACTN</name>
<reference evidence="6 7" key="1">
    <citation type="submission" date="2023-07" db="EMBL/GenBank/DDBJ databases">
        <title>Comparative genomics of wheat-associated soil bacteria to identify genetic determinants of phenazine resistance.</title>
        <authorList>
            <person name="Mouncey N."/>
        </authorList>
    </citation>
    <scope>NUCLEOTIDE SEQUENCE [LARGE SCALE GENOMIC DNA]</scope>
    <source>
        <strain evidence="6 7">V2I4</strain>
    </source>
</reference>
<keyword evidence="4" id="KW-0564">Palmitate</keyword>
<evidence type="ECO:0000256" key="3">
    <source>
        <dbReference type="ARBA" id="ARBA00023136"/>
    </source>
</evidence>